<evidence type="ECO:0000313" key="4">
    <source>
        <dbReference type="EMBL" id="KAK2645262.1"/>
    </source>
</evidence>
<dbReference type="GO" id="GO:0006820">
    <property type="term" value="P:monoatomic anion transport"/>
    <property type="evidence" value="ECO:0007669"/>
    <property type="project" value="TreeGrafter"/>
</dbReference>
<dbReference type="GO" id="GO:0008381">
    <property type="term" value="F:mechanosensitive monoatomic ion channel activity"/>
    <property type="evidence" value="ECO:0007669"/>
    <property type="project" value="TreeGrafter"/>
</dbReference>
<name>A0AAD9TZY5_9ROSI</name>
<comment type="subcellular location">
    <subcellularLocation>
        <location evidence="1">Membrane</location>
        <topology evidence="1">Multi-pass membrane protein</topology>
    </subcellularLocation>
</comment>
<evidence type="ECO:0000256" key="3">
    <source>
        <dbReference type="SAM" id="MobiDB-lite"/>
    </source>
</evidence>
<proteinExistence type="inferred from homology"/>
<dbReference type="AlphaFoldDB" id="A0AAD9TZY5"/>
<feature type="compositionally biased region" description="Basic and acidic residues" evidence="3">
    <location>
        <begin position="20"/>
        <end position="29"/>
    </location>
</feature>
<evidence type="ECO:0000256" key="1">
    <source>
        <dbReference type="ARBA" id="ARBA00004141"/>
    </source>
</evidence>
<dbReference type="PANTHER" id="PTHR31618">
    <property type="entry name" value="MECHANOSENSITIVE ION CHANNEL PROTEIN 5"/>
    <property type="match status" value="1"/>
</dbReference>
<dbReference type="PANTHER" id="PTHR31618:SF7">
    <property type="entry name" value="MECHANOSENSITIVE ION CHANNEL PROTEIN"/>
    <property type="match status" value="1"/>
</dbReference>
<protein>
    <submittedName>
        <fullName evidence="4">Uncharacterized protein</fullName>
    </submittedName>
</protein>
<comment type="caution">
    <text evidence="4">The sequence shown here is derived from an EMBL/GenBank/DDBJ whole genome shotgun (WGS) entry which is preliminary data.</text>
</comment>
<keyword evidence="5" id="KW-1185">Reference proteome</keyword>
<gene>
    <name evidence="4" type="ORF">Ddye_020457</name>
</gene>
<sequence>MEMAEQVGSSSTAGHLSFRNLEKQKKEKREEVIDVEKLKKMKQEKFSAWTMKGLVNVISGSGLSTISNTLENYDDEEGEQKDQEITSEWEAKAAAYKIFRNVAKDGSK</sequence>
<reference evidence="4" key="1">
    <citation type="journal article" date="2023" name="Plant J.">
        <title>Genome sequences and population genomics provide insights into the demographic history, inbreeding, and mutation load of two 'living fossil' tree species of Dipteronia.</title>
        <authorList>
            <person name="Feng Y."/>
            <person name="Comes H.P."/>
            <person name="Chen J."/>
            <person name="Zhu S."/>
            <person name="Lu R."/>
            <person name="Zhang X."/>
            <person name="Li P."/>
            <person name="Qiu J."/>
            <person name="Olsen K.M."/>
            <person name="Qiu Y."/>
        </authorList>
    </citation>
    <scope>NUCLEOTIDE SEQUENCE</scope>
    <source>
        <strain evidence="4">KIB01</strain>
    </source>
</reference>
<feature type="region of interest" description="Disordered" evidence="3">
    <location>
        <begin position="1"/>
        <end position="29"/>
    </location>
</feature>
<dbReference type="EMBL" id="JANJYI010000006">
    <property type="protein sequence ID" value="KAK2645262.1"/>
    <property type="molecule type" value="Genomic_DNA"/>
</dbReference>
<accession>A0AAD9TZY5</accession>
<dbReference type="GO" id="GO:0005886">
    <property type="term" value="C:plasma membrane"/>
    <property type="evidence" value="ECO:0007669"/>
    <property type="project" value="TreeGrafter"/>
</dbReference>
<dbReference type="Proteomes" id="UP001280121">
    <property type="component" value="Unassembled WGS sequence"/>
</dbReference>
<dbReference type="InterPro" id="IPR016688">
    <property type="entry name" value="MscS-like_plants/fungi"/>
</dbReference>
<organism evidence="4 5">
    <name type="scientific">Dipteronia dyeriana</name>
    <dbReference type="NCBI Taxonomy" id="168575"/>
    <lineage>
        <taxon>Eukaryota</taxon>
        <taxon>Viridiplantae</taxon>
        <taxon>Streptophyta</taxon>
        <taxon>Embryophyta</taxon>
        <taxon>Tracheophyta</taxon>
        <taxon>Spermatophyta</taxon>
        <taxon>Magnoliopsida</taxon>
        <taxon>eudicotyledons</taxon>
        <taxon>Gunneridae</taxon>
        <taxon>Pentapetalae</taxon>
        <taxon>rosids</taxon>
        <taxon>malvids</taxon>
        <taxon>Sapindales</taxon>
        <taxon>Sapindaceae</taxon>
        <taxon>Hippocastanoideae</taxon>
        <taxon>Acereae</taxon>
        <taxon>Dipteronia</taxon>
    </lineage>
</organism>
<evidence type="ECO:0000313" key="5">
    <source>
        <dbReference type="Proteomes" id="UP001280121"/>
    </source>
</evidence>
<comment type="similarity">
    <text evidence="2">Belongs to the MscS (TC 1.A.23) family.</text>
</comment>
<dbReference type="GO" id="GO:0050982">
    <property type="term" value="P:detection of mechanical stimulus"/>
    <property type="evidence" value="ECO:0007669"/>
    <property type="project" value="TreeGrafter"/>
</dbReference>
<evidence type="ECO:0000256" key="2">
    <source>
        <dbReference type="ARBA" id="ARBA00008017"/>
    </source>
</evidence>